<feature type="region of interest" description="Disordered" evidence="2">
    <location>
        <begin position="87"/>
        <end position="107"/>
    </location>
</feature>
<evidence type="ECO:0000256" key="1">
    <source>
        <dbReference type="ARBA" id="ARBA00022527"/>
    </source>
</evidence>
<keyword evidence="1" id="KW-0808">Transferase</keyword>
<feature type="domain" description="Histidine kinase/HSP90-like ATPase" evidence="3">
    <location>
        <begin position="12"/>
        <end position="142"/>
    </location>
</feature>
<evidence type="ECO:0000256" key="2">
    <source>
        <dbReference type="SAM" id="MobiDB-lite"/>
    </source>
</evidence>
<dbReference type="InterPro" id="IPR003594">
    <property type="entry name" value="HATPase_dom"/>
</dbReference>
<accession>A0A1V9DQL8</accession>
<dbReference type="GO" id="GO:0004674">
    <property type="term" value="F:protein serine/threonine kinase activity"/>
    <property type="evidence" value="ECO:0007669"/>
    <property type="project" value="UniProtKB-KW"/>
</dbReference>
<organism evidence="4 5">
    <name type="scientific">Pantoea latae</name>
    <dbReference type="NCBI Taxonomy" id="1964541"/>
    <lineage>
        <taxon>Bacteria</taxon>
        <taxon>Pseudomonadati</taxon>
        <taxon>Pseudomonadota</taxon>
        <taxon>Gammaproteobacteria</taxon>
        <taxon>Enterobacterales</taxon>
        <taxon>Erwiniaceae</taxon>
        <taxon>Pantoea</taxon>
    </lineage>
</organism>
<dbReference type="SUPFAM" id="SSF55874">
    <property type="entry name" value="ATPase domain of HSP90 chaperone/DNA topoisomerase II/histidine kinase"/>
    <property type="match status" value="1"/>
</dbReference>
<dbReference type="EMBL" id="MWUE01000003">
    <property type="protein sequence ID" value="OQP36126.1"/>
    <property type="molecule type" value="Genomic_DNA"/>
</dbReference>
<keyword evidence="5" id="KW-1185">Reference proteome</keyword>
<keyword evidence="1" id="KW-0723">Serine/threonine-protein kinase</keyword>
<feature type="compositionally biased region" description="Low complexity" evidence="2">
    <location>
        <begin position="96"/>
        <end position="106"/>
    </location>
</feature>
<keyword evidence="1" id="KW-0418">Kinase</keyword>
<dbReference type="Proteomes" id="UP000192769">
    <property type="component" value="Unassembled WGS sequence"/>
</dbReference>
<reference evidence="4 5" key="1">
    <citation type="submission" date="2017-02" db="EMBL/GenBank/DDBJ databases">
        <title>Whole genome shotgun sequence of Pantoea agglomerans strain AS1 isolated from a cycad, Zamia floridana in Central Florida, USA.</title>
        <authorList>
            <person name="Lata P."/>
            <person name="Govindarajan S."/>
            <person name="Qi F."/>
            <person name="Li J.-L."/>
            <person name="Maurya S.K."/>
            <person name="Sahoo M.K."/>
        </authorList>
    </citation>
    <scope>NUCLEOTIDE SEQUENCE [LARGE SCALE GENOMIC DNA]</scope>
    <source>
        <strain evidence="4 5">AS1</strain>
    </source>
</reference>
<dbReference type="Pfam" id="PF13581">
    <property type="entry name" value="HATPase_c_2"/>
    <property type="match status" value="1"/>
</dbReference>
<dbReference type="InterPro" id="IPR050267">
    <property type="entry name" value="Anti-sigma-factor_SerPK"/>
</dbReference>
<dbReference type="InterPro" id="IPR036890">
    <property type="entry name" value="HATPase_C_sf"/>
</dbReference>
<evidence type="ECO:0000313" key="4">
    <source>
        <dbReference type="EMBL" id="OQP36126.1"/>
    </source>
</evidence>
<dbReference type="Gene3D" id="3.30.565.10">
    <property type="entry name" value="Histidine kinase-like ATPase, C-terminal domain"/>
    <property type="match status" value="1"/>
</dbReference>
<gene>
    <name evidence="4" type="ORF">B2J69_00700</name>
</gene>
<dbReference type="RefSeq" id="WP_081134857.1">
    <property type="nucleotide sequence ID" value="NZ_MWUE01000003.1"/>
</dbReference>
<proteinExistence type="predicted"/>
<protein>
    <recommendedName>
        <fullName evidence="3">Histidine kinase/HSP90-like ATPase domain-containing protein</fullName>
    </recommendedName>
</protein>
<evidence type="ECO:0000259" key="3">
    <source>
        <dbReference type="Pfam" id="PF13581"/>
    </source>
</evidence>
<sequence length="145" mass="16104">MTEHAQERELRLPATINSLTTLGNALRQFLAALQVNEAWTYPLDLALCEAASNIIRHGYHDDPAAHYRVRFRHDGGAVTVDLYDSGVPVPEEKRQPPAIDPDAPIDLESLSEGGRGMQLIFSGVDRVSYRQGEDENQLTLVKNLP</sequence>
<evidence type="ECO:0000313" key="5">
    <source>
        <dbReference type="Proteomes" id="UP000192769"/>
    </source>
</evidence>
<comment type="caution">
    <text evidence="4">The sequence shown here is derived from an EMBL/GenBank/DDBJ whole genome shotgun (WGS) entry which is preliminary data.</text>
</comment>
<dbReference type="OrthoDB" id="6485290at2"/>
<dbReference type="PANTHER" id="PTHR35526:SF3">
    <property type="entry name" value="ANTI-SIGMA-F FACTOR RSBW"/>
    <property type="match status" value="1"/>
</dbReference>
<dbReference type="PANTHER" id="PTHR35526">
    <property type="entry name" value="ANTI-SIGMA-F FACTOR RSBW-RELATED"/>
    <property type="match status" value="1"/>
</dbReference>
<dbReference type="CDD" id="cd16936">
    <property type="entry name" value="HATPase_RsbW-like"/>
    <property type="match status" value="1"/>
</dbReference>
<name>A0A1V9DQL8_9GAMM</name>
<dbReference type="AlphaFoldDB" id="A0A1V9DQL8"/>